<protein>
    <submittedName>
        <fullName evidence="2">Uncharacterized protein</fullName>
    </submittedName>
</protein>
<keyword evidence="1" id="KW-0732">Signal</keyword>
<evidence type="ECO:0000313" key="2">
    <source>
        <dbReference type="EMBL" id="KAK1433275.1"/>
    </source>
</evidence>
<accession>A0AAD8NZ92</accession>
<keyword evidence="3" id="KW-1185">Reference proteome</keyword>
<dbReference type="EMBL" id="JAUHHV010000002">
    <property type="protein sequence ID" value="KAK1433275.1"/>
    <property type="molecule type" value="Genomic_DNA"/>
</dbReference>
<name>A0AAD8NZ92_TARER</name>
<dbReference type="Proteomes" id="UP001229421">
    <property type="component" value="Unassembled WGS sequence"/>
</dbReference>
<reference evidence="2" key="1">
    <citation type="journal article" date="2023" name="bioRxiv">
        <title>Improved chromosome-level genome assembly for marigold (Tagetes erecta).</title>
        <authorList>
            <person name="Jiang F."/>
            <person name="Yuan L."/>
            <person name="Wang S."/>
            <person name="Wang H."/>
            <person name="Xu D."/>
            <person name="Wang A."/>
            <person name="Fan W."/>
        </authorList>
    </citation>
    <scope>NUCLEOTIDE SEQUENCE</scope>
    <source>
        <strain evidence="2">WSJ</strain>
        <tissue evidence="2">Leaf</tissue>
    </source>
</reference>
<feature type="signal peptide" evidence="1">
    <location>
        <begin position="1"/>
        <end position="21"/>
    </location>
</feature>
<comment type="caution">
    <text evidence="2">The sequence shown here is derived from an EMBL/GenBank/DDBJ whole genome shotgun (WGS) entry which is preliminary data.</text>
</comment>
<dbReference type="AlphaFoldDB" id="A0AAD8NZ92"/>
<evidence type="ECO:0000256" key="1">
    <source>
        <dbReference type="SAM" id="SignalP"/>
    </source>
</evidence>
<proteinExistence type="predicted"/>
<organism evidence="2 3">
    <name type="scientific">Tagetes erecta</name>
    <name type="common">African marigold</name>
    <dbReference type="NCBI Taxonomy" id="13708"/>
    <lineage>
        <taxon>Eukaryota</taxon>
        <taxon>Viridiplantae</taxon>
        <taxon>Streptophyta</taxon>
        <taxon>Embryophyta</taxon>
        <taxon>Tracheophyta</taxon>
        <taxon>Spermatophyta</taxon>
        <taxon>Magnoliopsida</taxon>
        <taxon>eudicotyledons</taxon>
        <taxon>Gunneridae</taxon>
        <taxon>Pentapetalae</taxon>
        <taxon>asterids</taxon>
        <taxon>campanulids</taxon>
        <taxon>Asterales</taxon>
        <taxon>Asteraceae</taxon>
        <taxon>Asteroideae</taxon>
        <taxon>Heliantheae alliance</taxon>
        <taxon>Tageteae</taxon>
        <taxon>Tagetes</taxon>
    </lineage>
</organism>
<sequence length="90" mass="10274">MRQWALTGSGLFNLCSGLVQQWVVMQLPIKLIITEKGHTYTCSISSLASMRLKETTIYNIVAADEELLCTTRLTRVQKFHGEKIPKEKFE</sequence>
<feature type="chain" id="PRO_5041959448" evidence="1">
    <location>
        <begin position="22"/>
        <end position="90"/>
    </location>
</feature>
<evidence type="ECO:0000313" key="3">
    <source>
        <dbReference type="Proteomes" id="UP001229421"/>
    </source>
</evidence>
<gene>
    <name evidence="2" type="ORF">QVD17_10185</name>
</gene>